<dbReference type="EMBL" id="JAAIUW010000007">
    <property type="protein sequence ID" value="KAF7823806.1"/>
    <property type="molecule type" value="Genomic_DNA"/>
</dbReference>
<proteinExistence type="predicted"/>
<reference evidence="1" key="1">
    <citation type="submission" date="2020-09" db="EMBL/GenBank/DDBJ databases">
        <title>Genome-Enabled Discovery of Anthraquinone Biosynthesis in Senna tora.</title>
        <authorList>
            <person name="Kang S.-H."/>
            <person name="Pandey R.P."/>
            <person name="Lee C.-M."/>
            <person name="Sim J.-S."/>
            <person name="Jeong J.-T."/>
            <person name="Choi B.-S."/>
            <person name="Jung M."/>
            <person name="Ginzburg D."/>
            <person name="Zhao K."/>
            <person name="Won S.Y."/>
            <person name="Oh T.-J."/>
            <person name="Yu Y."/>
            <person name="Kim N.-H."/>
            <person name="Lee O.R."/>
            <person name="Lee T.-H."/>
            <person name="Bashyal P."/>
            <person name="Kim T.-S."/>
            <person name="Lee W.-H."/>
            <person name="Kawkins C."/>
            <person name="Kim C.-K."/>
            <person name="Kim J.S."/>
            <person name="Ahn B.O."/>
            <person name="Rhee S.Y."/>
            <person name="Sohng J.K."/>
        </authorList>
    </citation>
    <scope>NUCLEOTIDE SEQUENCE</scope>
    <source>
        <tissue evidence="1">Leaf</tissue>
    </source>
</reference>
<comment type="caution">
    <text evidence="1">The sequence shown here is derived from an EMBL/GenBank/DDBJ whole genome shotgun (WGS) entry which is preliminary data.</text>
</comment>
<sequence length="39" mass="4689">MIFRPEYVKTLSTLRPCLDDSNWNIKSTTVRKYNANRRT</sequence>
<dbReference type="AlphaFoldDB" id="A0A834WLK3"/>
<evidence type="ECO:0000313" key="1">
    <source>
        <dbReference type="EMBL" id="KAF7823806.1"/>
    </source>
</evidence>
<dbReference type="Proteomes" id="UP000634136">
    <property type="component" value="Unassembled WGS sequence"/>
</dbReference>
<gene>
    <name evidence="1" type="ORF">G2W53_021950</name>
</gene>
<evidence type="ECO:0000313" key="2">
    <source>
        <dbReference type="Proteomes" id="UP000634136"/>
    </source>
</evidence>
<name>A0A834WLK3_9FABA</name>
<accession>A0A834WLK3</accession>
<protein>
    <submittedName>
        <fullName evidence="1">Uncharacterized protein</fullName>
    </submittedName>
</protein>
<keyword evidence="2" id="KW-1185">Reference proteome</keyword>
<organism evidence="1 2">
    <name type="scientific">Senna tora</name>
    <dbReference type="NCBI Taxonomy" id="362788"/>
    <lineage>
        <taxon>Eukaryota</taxon>
        <taxon>Viridiplantae</taxon>
        <taxon>Streptophyta</taxon>
        <taxon>Embryophyta</taxon>
        <taxon>Tracheophyta</taxon>
        <taxon>Spermatophyta</taxon>
        <taxon>Magnoliopsida</taxon>
        <taxon>eudicotyledons</taxon>
        <taxon>Gunneridae</taxon>
        <taxon>Pentapetalae</taxon>
        <taxon>rosids</taxon>
        <taxon>fabids</taxon>
        <taxon>Fabales</taxon>
        <taxon>Fabaceae</taxon>
        <taxon>Caesalpinioideae</taxon>
        <taxon>Cassia clade</taxon>
        <taxon>Senna</taxon>
    </lineage>
</organism>